<dbReference type="PANTHER" id="PTHR12935">
    <property type="entry name" value="GAMMA-GLUTAMYLCYCLOTRANSFERASE"/>
    <property type="match status" value="1"/>
</dbReference>
<name>A0A8J8WN14_9EURO</name>
<proteinExistence type="predicted"/>
<feature type="region of interest" description="Disordered" evidence="5">
    <location>
        <begin position="37"/>
        <end position="60"/>
    </location>
</feature>
<accession>A0A8J8WN14</accession>
<evidence type="ECO:0000313" key="7">
    <source>
        <dbReference type="Proteomes" id="UP000631181"/>
    </source>
</evidence>
<dbReference type="PANTHER" id="PTHR12935:SF0">
    <property type="entry name" value="GAMMA-GLUTAMYLCYCLOTRANSFERASE"/>
    <property type="match status" value="1"/>
</dbReference>
<comment type="caution">
    <text evidence="6">The sequence shown here is derived from an EMBL/GenBank/DDBJ whole genome shotgun (WGS) entry which is preliminary data.</text>
</comment>
<evidence type="ECO:0000256" key="1">
    <source>
        <dbReference type="ARBA" id="ARBA00012346"/>
    </source>
</evidence>
<feature type="region of interest" description="Disordered" evidence="5">
    <location>
        <begin position="151"/>
        <end position="175"/>
    </location>
</feature>
<dbReference type="EC" id="4.3.2.9" evidence="1"/>
<dbReference type="Gene3D" id="3.10.490.10">
    <property type="entry name" value="Gamma-glutamyl cyclotransferase-like"/>
    <property type="match status" value="1"/>
</dbReference>
<organism evidence="6 7">
    <name type="scientific">Penicillium ucsense</name>
    <dbReference type="NCBI Taxonomy" id="2839758"/>
    <lineage>
        <taxon>Eukaryota</taxon>
        <taxon>Fungi</taxon>
        <taxon>Dikarya</taxon>
        <taxon>Ascomycota</taxon>
        <taxon>Pezizomycotina</taxon>
        <taxon>Eurotiomycetes</taxon>
        <taxon>Eurotiomycetidae</taxon>
        <taxon>Eurotiales</taxon>
        <taxon>Aspergillaceae</taxon>
        <taxon>Penicillium</taxon>
    </lineage>
</organism>
<feature type="region of interest" description="Disordered" evidence="5">
    <location>
        <begin position="247"/>
        <end position="290"/>
    </location>
</feature>
<keyword evidence="7" id="KW-1185">Reference proteome</keyword>
<feature type="binding site" evidence="4">
    <location>
        <position position="320"/>
    </location>
    <ligand>
        <name>substrate</name>
    </ligand>
</feature>
<feature type="compositionally biased region" description="Polar residues" evidence="5">
    <location>
        <begin position="158"/>
        <end position="172"/>
    </location>
</feature>
<dbReference type="Proteomes" id="UP000631181">
    <property type="component" value="Unassembled WGS sequence"/>
</dbReference>
<evidence type="ECO:0000256" key="5">
    <source>
        <dbReference type="SAM" id="MobiDB-lite"/>
    </source>
</evidence>
<feature type="binding site" evidence="4">
    <location>
        <begin position="100"/>
        <end position="105"/>
    </location>
    <ligand>
        <name>substrate</name>
    </ligand>
</feature>
<sequence length="426" mass="46725">MSSGHLLRAGDDDAASGDASRRFNAIEPLNRLQAAVPLRNHQSNSFDAENLPKTTSDRRRASIISTSLDGDVHLSEKVAEQQEGGHALTGTSAEGETVLYLAYGSNLASQTFRGMRGIKPLSEIPVLIPELRLTFDLPGIPYAEPCFAGTQYRDPDLPNSTEPQSHHGNTSSDIEDDFVSEKAPLLVRTQEMRMAEASRNRWHKPLIGVVYEVTLADYAKIIATEGGGRGYRDVVINCHPFAEGFKPTDPVPDHPDTLPFKAHTLLSPSADDARKRTEAAKRGQSSSTVCTASSSNTSIFSDFGPHMRPNPEYAQPSARYLNLLVTGAAEHDLPVTYREYLSQIHTFSITTVRQKIGKAVFVGLWGPPILTLLAFSKRFAGPDGRSPPWLVNLSNILFAAMWFTYDYFFKPVFGEGERTLGDVSSS</sequence>
<dbReference type="EMBL" id="WIWV01000009">
    <property type="protein sequence ID" value="KAF7719025.1"/>
    <property type="molecule type" value="Genomic_DNA"/>
</dbReference>
<evidence type="ECO:0000256" key="3">
    <source>
        <dbReference type="PIRSR" id="PIRSR617939-1"/>
    </source>
</evidence>
<feature type="compositionally biased region" description="Basic and acidic residues" evidence="5">
    <location>
        <begin position="271"/>
        <end position="281"/>
    </location>
</feature>
<reference evidence="6" key="1">
    <citation type="journal article" date="2020" name="Front. Microbiol.">
        <title>Gene regulatory networks of Penicillium echinulatum 2HH and Penicillium oxalicum 114-2 inferred by a computational biology approach.</title>
        <authorList>
            <person name="Lenz A.R."/>
            <person name="Galan-Vasquez E."/>
            <person name="Balbinot E."/>
            <person name="De Abreu F.P."/>
            <person name="De Oliveira N.S."/>
            <person name="Da Rosa L.O."/>
            <person name="De Avila E Silva S."/>
            <person name="Camassola M."/>
            <person name="Dillon A.J.P."/>
            <person name="Perez-Rueda E."/>
        </authorList>
    </citation>
    <scope>NUCLEOTIDE SEQUENCE</scope>
    <source>
        <strain evidence="6">S1M29</strain>
    </source>
</reference>
<dbReference type="AlphaFoldDB" id="A0A8J8WN14"/>
<evidence type="ECO:0000256" key="2">
    <source>
        <dbReference type="ARBA" id="ARBA00023239"/>
    </source>
</evidence>
<dbReference type="OrthoDB" id="2017317at2759"/>
<feature type="active site" description="Proton acceptor" evidence="3">
    <location>
        <position position="225"/>
    </location>
</feature>
<evidence type="ECO:0000313" key="6">
    <source>
        <dbReference type="EMBL" id="KAF7719025.1"/>
    </source>
</evidence>
<protein>
    <recommendedName>
        <fullName evidence="1">gamma-glutamylcyclotransferase</fullName>
        <ecNumber evidence="1">4.3.2.9</ecNumber>
    </recommendedName>
</protein>
<dbReference type="InterPro" id="IPR017939">
    <property type="entry name" value="G-Glutamylcylcotransferase"/>
</dbReference>
<dbReference type="GO" id="GO:0003839">
    <property type="term" value="F:gamma-glutamylcyclotransferase activity"/>
    <property type="evidence" value="ECO:0007669"/>
    <property type="project" value="UniProtKB-EC"/>
</dbReference>
<gene>
    <name evidence="6" type="ORF">PECM_008532</name>
</gene>
<evidence type="ECO:0000256" key="4">
    <source>
        <dbReference type="PIRSR" id="PIRSR617939-2"/>
    </source>
</evidence>
<keyword evidence="2" id="KW-0456">Lyase</keyword>